<dbReference type="Proteomes" id="UP000811255">
    <property type="component" value="Unassembled WGS sequence"/>
</dbReference>
<comment type="similarity">
    <text evidence="2">Belongs to the bacterial solute-binding protein 5 family.</text>
</comment>
<dbReference type="InterPro" id="IPR039424">
    <property type="entry name" value="SBP_5"/>
</dbReference>
<gene>
    <name evidence="6" type="ORF">KK137_14655</name>
</gene>
<proteinExistence type="inferred from homology"/>
<evidence type="ECO:0000313" key="7">
    <source>
        <dbReference type="Proteomes" id="UP000811255"/>
    </source>
</evidence>
<evidence type="ECO:0000313" key="6">
    <source>
        <dbReference type="EMBL" id="MBT2135576.1"/>
    </source>
</evidence>
<keyword evidence="4" id="KW-0732">Signal</keyword>
<evidence type="ECO:0000256" key="2">
    <source>
        <dbReference type="ARBA" id="ARBA00005695"/>
    </source>
</evidence>
<dbReference type="InterPro" id="IPR000914">
    <property type="entry name" value="SBP_5_dom"/>
</dbReference>
<dbReference type="SUPFAM" id="SSF53850">
    <property type="entry name" value="Periplasmic binding protein-like II"/>
    <property type="match status" value="1"/>
</dbReference>
<protein>
    <submittedName>
        <fullName evidence="6">Peptide ABC transporter substrate-binding protein</fullName>
    </submittedName>
</protein>
<keyword evidence="7" id="KW-1185">Reference proteome</keyword>
<sequence>MAWRWLSLILPAVLMLAGCGRGNEGALQVDFIDTPESLFADGLRLSPGAQHLRAATDAGLVAFNAQGDVVPALADRWIVTDDGRSFIFRLREGDWPDGADLTAESVRAALRSSIRALNGTSLGLDLAPVSEVRAMAGRVVEIRLSSPVPTLLQILAQPELALSHGAKGDGAGEMRLVREGDLATLTMKPPAERGIPEERNWQSFVRQIELRPADPKAAIERFDNGDVDVVLGGQIGSLPLVDTGPLSRGTVRLEPAIGLFGLLVQRERGLLTTNEGREAFAMAIDRPALVAQFNIGGWVPTTRISAPGLPNDVRLVPERWGERTIDENRAIAAARVAAWRRANGGEEARLTISLMRDPGLDALFLELVRQLGTVGIILDRAPPGRAADLDLIDRVARYAEPRWFLNQFNCSLRHGLCDAEADALVREAVKQPDRAERDNLLAEAEAKLTQANVYIPFGSPLRFSLVRSNVDGFVANQWAFHPLPALAQIPR</sequence>
<reference evidence="6 7" key="1">
    <citation type="submission" date="2021-05" db="EMBL/GenBank/DDBJ databases">
        <title>Croceibacterium sp. LX-88 genome sequence.</title>
        <authorList>
            <person name="Luo X."/>
        </authorList>
    </citation>
    <scope>NUCLEOTIDE SEQUENCE [LARGE SCALE GENOMIC DNA]</scope>
    <source>
        <strain evidence="6 7">LX-88</strain>
    </source>
</reference>
<feature type="domain" description="Solute-binding protein family 5" evidence="5">
    <location>
        <begin position="69"/>
        <end position="164"/>
    </location>
</feature>
<evidence type="ECO:0000256" key="1">
    <source>
        <dbReference type="ARBA" id="ARBA00004418"/>
    </source>
</evidence>
<organism evidence="6 7">
    <name type="scientific">Croceibacterium selenioxidans</name>
    <dbReference type="NCBI Taxonomy" id="2838833"/>
    <lineage>
        <taxon>Bacteria</taxon>
        <taxon>Pseudomonadati</taxon>
        <taxon>Pseudomonadota</taxon>
        <taxon>Alphaproteobacteria</taxon>
        <taxon>Sphingomonadales</taxon>
        <taxon>Erythrobacteraceae</taxon>
        <taxon>Croceibacterium</taxon>
    </lineage>
</organism>
<accession>A0ABS5W747</accession>
<dbReference type="Gene3D" id="3.10.105.10">
    <property type="entry name" value="Dipeptide-binding Protein, Domain 3"/>
    <property type="match status" value="1"/>
</dbReference>
<dbReference type="PANTHER" id="PTHR30290:SF10">
    <property type="entry name" value="PERIPLASMIC OLIGOPEPTIDE-BINDING PROTEIN-RELATED"/>
    <property type="match status" value="1"/>
</dbReference>
<evidence type="ECO:0000256" key="3">
    <source>
        <dbReference type="ARBA" id="ARBA00022448"/>
    </source>
</evidence>
<name>A0ABS5W747_9SPHN</name>
<evidence type="ECO:0000259" key="5">
    <source>
        <dbReference type="Pfam" id="PF00496"/>
    </source>
</evidence>
<dbReference type="PROSITE" id="PS51257">
    <property type="entry name" value="PROKAR_LIPOPROTEIN"/>
    <property type="match status" value="1"/>
</dbReference>
<dbReference type="Pfam" id="PF00496">
    <property type="entry name" value="SBP_bac_5"/>
    <property type="match status" value="1"/>
</dbReference>
<comment type="caution">
    <text evidence="6">The sequence shown here is derived from an EMBL/GenBank/DDBJ whole genome shotgun (WGS) entry which is preliminary data.</text>
</comment>
<dbReference type="EMBL" id="JAHFVK010000002">
    <property type="protein sequence ID" value="MBT2135576.1"/>
    <property type="molecule type" value="Genomic_DNA"/>
</dbReference>
<keyword evidence="3" id="KW-0813">Transport</keyword>
<comment type="subcellular location">
    <subcellularLocation>
        <location evidence="1">Periplasm</location>
    </subcellularLocation>
</comment>
<dbReference type="RefSeq" id="WP_214537275.1">
    <property type="nucleotide sequence ID" value="NZ_JAHFVK010000002.1"/>
</dbReference>
<dbReference type="Gene3D" id="3.40.190.10">
    <property type="entry name" value="Periplasmic binding protein-like II"/>
    <property type="match status" value="2"/>
</dbReference>
<dbReference type="PANTHER" id="PTHR30290">
    <property type="entry name" value="PERIPLASMIC BINDING COMPONENT OF ABC TRANSPORTER"/>
    <property type="match status" value="1"/>
</dbReference>
<evidence type="ECO:0000256" key="4">
    <source>
        <dbReference type="ARBA" id="ARBA00022729"/>
    </source>
</evidence>